<dbReference type="PIRSF" id="PIRSF005962">
    <property type="entry name" value="Pept_M20D_amidohydro"/>
    <property type="match status" value="1"/>
</dbReference>
<reference evidence="5" key="1">
    <citation type="journal article" date="2019" name="Int. J. Syst. Evol. Microbiol.">
        <title>The Global Catalogue of Microorganisms (GCM) 10K type strain sequencing project: providing services to taxonomists for standard genome sequencing and annotation.</title>
        <authorList>
            <consortium name="The Broad Institute Genomics Platform"/>
            <consortium name="The Broad Institute Genome Sequencing Center for Infectious Disease"/>
            <person name="Wu L."/>
            <person name="Ma J."/>
        </authorList>
    </citation>
    <scope>NUCLEOTIDE SEQUENCE [LARGE SCALE GENOMIC DNA]</scope>
    <source>
        <strain evidence="5">NBRC 103632</strain>
    </source>
</reference>
<dbReference type="Pfam" id="PF07687">
    <property type="entry name" value="M20_dimer"/>
    <property type="match status" value="1"/>
</dbReference>
<dbReference type="Proteomes" id="UP001595957">
    <property type="component" value="Unassembled WGS sequence"/>
</dbReference>
<proteinExistence type="predicted"/>
<gene>
    <name evidence="4" type="ORF">ACFO3E_03485</name>
</gene>
<dbReference type="InterPro" id="IPR011650">
    <property type="entry name" value="Peptidase_M20_dimer"/>
</dbReference>
<organism evidence="4 5">
    <name type="scientific">Sphingobium tyrosinilyticum</name>
    <dbReference type="NCBI Taxonomy" id="2715436"/>
    <lineage>
        <taxon>Bacteria</taxon>
        <taxon>Pseudomonadati</taxon>
        <taxon>Pseudomonadota</taxon>
        <taxon>Alphaproteobacteria</taxon>
        <taxon>Sphingomonadales</taxon>
        <taxon>Sphingomonadaceae</taxon>
        <taxon>Sphingobium</taxon>
    </lineage>
</organism>
<keyword evidence="2" id="KW-0732">Signal</keyword>
<evidence type="ECO:0000313" key="5">
    <source>
        <dbReference type="Proteomes" id="UP001595957"/>
    </source>
</evidence>
<dbReference type="InterPro" id="IPR017439">
    <property type="entry name" value="Amidohydrolase"/>
</dbReference>
<keyword evidence="5" id="KW-1185">Reference proteome</keyword>
<feature type="domain" description="Peptidase M20 dimerisation" evidence="3">
    <location>
        <begin position="225"/>
        <end position="324"/>
    </location>
</feature>
<dbReference type="SUPFAM" id="SSF53187">
    <property type="entry name" value="Zn-dependent exopeptidases"/>
    <property type="match status" value="1"/>
</dbReference>
<evidence type="ECO:0000256" key="2">
    <source>
        <dbReference type="SAM" id="SignalP"/>
    </source>
</evidence>
<keyword evidence="1" id="KW-0378">Hydrolase</keyword>
<protein>
    <submittedName>
        <fullName evidence="4">Amidohydrolase</fullName>
    </submittedName>
</protein>
<sequence length="451" mass="48016">MRHALWIIMAAASLSSAATAQTGTSSVPAAAPASSSEIAATIARDMDGMMALYRDLHANPELSEQESATAAKLARRLKALKFTVTEKVGGNGVVAVMKNGDGPVLLIRADMDGLPVTEQTRLPFASKVRTKTAGGVETGVMHACGHDTHMTAFIETARLLSSMQDRWRGTLVMILQPAEEVGRGARLMLEDGLYTRFPRPTHALAFHDAANLEAGVIGYTPGYALANVDSVDIVVRGTGGHGAYPQTAKDPIVLGARIVGALQTLVSREQDPLDPAVVTVGSFVAGAKHNIIPDEAKLLLTVRSYSDETREKLIRGIERIARGEAIAAGVPDDRMPVISVKDEFTPAAYNPPAFANQMAALLTTHFPEGRVVEAKPSMGGEDFGRYYRADKSINSFIFWVGGVPPDQMAKAAAGQLTLPSLHSPFWAPQADKVIATASEAMTVLALNILER</sequence>
<dbReference type="Pfam" id="PF01546">
    <property type="entry name" value="Peptidase_M20"/>
    <property type="match status" value="1"/>
</dbReference>
<comment type="caution">
    <text evidence="4">The sequence shown here is derived from an EMBL/GenBank/DDBJ whole genome shotgun (WGS) entry which is preliminary data.</text>
</comment>
<dbReference type="EMBL" id="JBHSFZ010000005">
    <property type="protein sequence ID" value="MFC4593259.1"/>
    <property type="molecule type" value="Genomic_DNA"/>
</dbReference>
<feature type="chain" id="PRO_5045888559" evidence="2">
    <location>
        <begin position="21"/>
        <end position="451"/>
    </location>
</feature>
<dbReference type="Gene3D" id="3.40.630.10">
    <property type="entry name" value="Zn peptidases"/>
    <property type="match status" value="1"/>
</dbReference>
<dbReference type="InterPro" id="IPR036264">
    <property type="entry name" value="Bact_exopeptidase_dim_dom"/>
</dbReference>
<evidence type="ECO:0000259" key="3">
    <source>
        <dbReference type="Pfam" id="PF07687"/>
    </source>
</evidence>
<evidence type="ECO:0000256" key="1">
    <source>
        <dbReference type="ARBA" id="ARBA00022801"/>
    </source>
</evidence>
<dbReference type="RefSeq" id="WP_380802534.1">
    <property type="nucleotide sequence ID" value="NZ_JBHSFZ010000005.1"/>
</dbReference>
<dbReference type="NCBIfam" id="TIGR01891">
    <property type="entry name" value="amidohydrolases"/>
    <property type="match status" value="1"/>
</dbReference>
<dbReference type="PANTHER" id="PTHR11014">
    <property type="entry name" value="PEPTIDASE M20 FAMILY MEMBER"/>
    <property type="match status" value="1"/>
</dbReference>
<name>A0ABV9EZ60_9SPHN</name>
<dbReference type="PANTHER" id="PTHR11014:SF63">
    <property type="entry name" value="METALLOPEPTIDASE, PUTATIVE (AFU_ORTHOLOGUE AFUA_6G09600)-RELATED"/>
    <property type="match status" value="1"/>
</dbReference>
<feature type="signal peptide" evidence="2">
    <location>
        <begin position="1"/>
        <end position="20"/>
    </location>
</feature>
<evidence type="ECO:0000313" key="4">
    <source>
        <dbReference type="EMBL" id="MFC4593259.1"/>
    </source>
</evidence>
<dbReference type="InterPro" id="IPR002933">
    <property type="entry name" value="Peptidase_M20"/>
</dbReference>
<dbReference type="Gene3D" id="3.30.70.360">
    <property type="match status" value="1"/>
</dbReference>
<accession>A0ABV9EZ60</accession>
<dbReference type="SUPFAM" id="SSF55031">
    <property type="entry name" value="Bacterial exopeptidase dimerisation domain"/>
    <property type="match status" value="1"/>
</dbReference>